<name>A0A084R2F7_STAC4</name>
<dbReference type="HOGENOM" id="CLU_1273002_0_0_1"/>
<dbReference type="Proteomes" id="UP000028524">
    <property type="component" value="Unassembled WGS sequence"/>
</dbReference>
<dbReference type="OrthoDB" id="5104671at2759"/>
<sequence length="217" mass="23456">MDDYLVLDPDTGALRAYLNAGRSDDRLEGCLGRPVDEIASGLGPGADVRFADIDGDGALDGATRVWLNNYPETPTWLKQSQIADGVRPSSRKIRFATLQGTCRANYIAVDANAGAMAAWLNGCSDRGPAPSSDGTSINLSQSTSMVVLWNTFGGSLSSWQAKPSTCVVNQLRRGVLTRILDKTVFQQTFRIIEPMARENAPTKAPHTVLATWHVEEC</sequence>
<keyword evidence="2" id="KW-1185">Reference proteome</keyword>
<gene>
    <name evidence="1" type="ORF">S40285_07805</name>
</gene>
<protein>
    <submittedName>
        <fullName evidence="1">Uncharacterized protein</fullName>
    </submittedName>
</protein>
<proteinExistence type="predicted"/>
<organism evidence="1 2">
    <name type="scientific">Stachybotrys chlorohalonatus (strain IBT 40285)</name>
    <dbReference type="NCBI Taxonomy" id="1283841"/>
    <lineage>
        <taxon>Eukaryota</taxon>
        <taxon>Fungi</taxon>
        <taxon>Dikarya</taxon>
        <taxon>Ascomycota</taxon>
        <taxon>Pezizomycotina</taxon>
        <taxon>Sordariomycetes</taxon>
        <taxon>Hypocreomycetidae</taxon>
        <taxon>Hypocreales</taxon>
        <taxon>Stachybotryaceae</taxon>
        <taxon>Stachybotrys</taxon>
    </lineage>
</organism>
<dbReference type="InParanoid" id="A0A084R2F7"/>
<evidence type="ECO:0000313" key="2">
    <source>
        <dbReference type="Proteomes" id="UP000028524"/>
    </source>
</evidence>
<dbReference type="EMBL" id="KL659200">
    <property type="protein sequence ID" value="KFA70392.1"/>
    <property type="molecule type" value="Genomic_DNA"/>
</dbReference>
<dbReference type="InterPro" id="IPR028994">
    <property type="entry name" value="Integrin_alpha_N"/>
</dbReference>
<reference evidence="1 2" key="1">
    <citation type="journal article" date="2014" name="BMC Genomics">
        <title>Comparative genome sequencing reveals chemotype-specific gene clusters in the toxigenic black mold Stachybotrys.</title>
        <authorList>
            <person name="Semeiks J."/>
            <person name="Borek D."/>
            <person name="Otwinowski Z."/>
            <person name="Grishin N.V."/>
        </authorList>
    </citation>
    <scope>NUCLEOTIDE SEQUENCE [LARGE SCALE GENOMIC DNA]</scope>
    <source>
        <strain evidence="1 2">IBT 40285</strain>
    </source>
</reference>
<dbReference type="AlphaFoldDB" id="A0A084R2F7"/>
<evidence type="ECO:0000313" key="1">
    <source>
        <dbReference type="EMBL" id="KFA70392.1"/>
    </source>
</evidence>
<dbReference type="SUPFAM" id="SSF69318">
    <property type="entry name" value="Integrin alpha N-terminal domain"/>
    <property type="match status" value="1"/>
</dbReference>
<accession>A0A084R2F7</accession>